<evidence type="ECO:0000313" key="3">
    <source>
        <dbReference type="Proteomes" id="UP000514704"/>
    </source>
</evidence>
<feature type="coiled-coil region" evidence="1">
    <location>
        <begin position="236"/>
        <end position="263"/>
    </location>
</feature>
<dbReference type="Proteomes" id="UP000514704">
    <property type="component" value="Chromosome"/>
</dbReference>
<name>A0A7D7YM84_9MOLU</name>
<keyword evidence="3" id="KW-1185">Reference proteome</keyword>
<accession>A0A7D7YM84</accession>
<dbReference type="AlphaFoldDB" id="A0A7D7YM84"/>
<organism evidence="2 3">
    <name type="scientific">Mycoplasma tullyi</name>
    <dbReference type="NCBI Taxonomy" id="1612150"/>
    <lineage>
        <taxon>Bacteria</taxon>
        <taxon>Bacillati</taxon>
        <taxon>Mycoplasmatota</taxon>
        <taxon>Mollicutes</taxon>
        <taxon>Mycoplasmataceae</taxon>
        <taxon>Mycoplasma</taxon>
    </lineage>
</organism>
<protein>
    <submittedName>
        <fullName evidence="2">Uncharacterized protein</fullName>
    </submittedName>
</protein>
<dbReference type="RefSeq" id="WP_182079055.1">
    <property type="nucleotide sequence ID" value="NZ_CP059674.1"/>
</dbReference>
<keyword evidence="1" id="KW-0175">Coiled coil</keyword>
<reference evidence="2 3" key="1">
    <citation type="journal article" date="2017" name="Int. J. Syst. Evol. Microbiol.">
        <title>Mycoplasma tullyi sp. nov., isolated from penguins of the genus Spheniscus.</title>
        <authorList>
            <person name="Yavari C.A."/>
            <person name="Ramirez A.S."/>
            <person name="Nicholas R.A.J."/>
            <person name="Radford A.D."/>
            <person name="Darby A.C."/>
            <person name="Bradbury J.M."/>
        </authorList>
    </citation>
    <scope>NUCLEOTIDE SEQUENCE [LARGE SCALE GENOMIC DNA]</scope>
    <source>
        <strain evidence="2 3">56A97T</strain>
    </source>
</reference>
<dbReference type="NCBIfam" id="NF045891">
    <property type="entry name" value="ICE_Mbov_0400"/>
    <property type="match status" value="1"/>
</dbReference>
<dbReference type="KEGG" id="mtuy:H3143_01455"/>
<dbReference type="EMBL" id="CP059674">
    <property type="protein sequence ID" value="QMT98782.1"/>
    <property type="molecule type" value="Genomic_DNA"/>
</dbReference>
<evidence type="ECO:0000256" key="1">
    <source>
        <dbReference type="SAM" id="Coils"/>
    </source>
</evidence>
<evidence type="ECO:0000313" key="2">
    <source>
        <dbReference type="EMBL" id="QMT98782.1"/>
    </source>
</evidence>
<proteinExistence type="predicted"/>
<gene>
    <name evidence="2" type="ORF">H3143_01455</name>
</gene>
<sequence>MAVFLILSKAKNSKISYMKVIWKTRNNIEIETTSFDEKGKRILAHSQGHNLRPLVIWYDKSNVYYLNCRSGEGVNADGTPRTKPLLPHNVEFIYNGKLNYVNVSNIQVMNRYDFEKIYGALDSNDLKLNPYDLPNYIAKQILEKMNDFIEKGDYTVQKVWIENTKELKNGRNNVWLGNKALYSKEAGIYNDFIDERFKLTWETIMNNFKKDPPGFWENKNCNFKDSSASKILTISLSTLFNDYEKYKQRLKKEEKEKKNKNDDYGFEM</sequence>